<dbReference type="PANTHER" id="PTHR30399:SF1">
    <property type="entry name" value="UTP PYROPHOSPHATASE"/>
    <property type="match status" value="1"/>
</dbReference>
<feature type="domain" description="YgjP-like metallopeptidase" evidence="1">
    <location>
        <begin position="61"/>
        <end position="180"/>
    </location>
</feature>
<proteinExistence type="predicted"/>
<dbReference type="CDD" id="cd07344">
    <property type="entry name" value="M48_yhfN_like"/>
    <property type="match status" value="1"/>
</dbReference>
<reference evidence="2" key="1">
    <citation type="journal article" date="2021" name="PeerJ">
        <title>Extensive microbial diversity within the chicken gut microbiome revealed by metagenomics and culture.</title>
        <authorList>
            <person name="Gilroy R."/>
            <person name="Ravi A."/>
            <person name="Getino M."/>
            <person name="Pursley I."/>
            <person name="Horton D.L."/>
            <person name="Alikhan N.F."/>
            <person name="Baker D."/>
            <person name="Gharbi K."/>
            <person name="Hall N."/>
            <person name="Watson M."/>
            <person name="Adriaenssens E.M."/>
            <person name="Foster-Nyarko E."/>
            <person name="Jarju S."/>
            <person name="Secka A."/>
            <person name="Antonio M."/>
            <person name="Oren A."/>
            <person name="Chaudhuri R.R."/>
            <person name="La Ragione R."/>
            <person name="Hildebrand F."/>
            <person name="Pallen M.J."/>
        </authorList>
    </citation>
    <scope>NUCLEOTIDE SEQUENCE</scope>
    <source>
        <strain evidence="2">CHK191-13928</strain>
    </source>
</reference>
<dbReference type="EMBL" id="DXEM01000004">
    <property type="protein sequence ID" value="HIX66723.1"/>
    <property type="molecule type" value="Genomic_DNA"/>
</dbReference>
<reference evidence="2" key="2">
    <citation type="submission" date="2021-04" db="EMBL/GenBank/DDBJ databases">
        <authorList>
            <person name="Gilroy R."/>
        </authorList>
    </citation>
    <scope>NUCLEOTIDE SEQUENCE</scope>
    <source>
        <strain evidence="2">CHK191-13928</strain>
    </source>
</reference>
<dbReference type="InterPro" id="IPR002725">
    <property type="entry name" value="YgjP-like_metallopeptidase"/>
</dbReference>
<evidence type="ECO:0000313" key="3">
    <source>
        <dbReference type="Proteomes" id="UP000886721"/>
    </source>
</evidence>
<dbReference type="Gene3D" id="3.30.2010.10">
    <property type="entry name" value="Metalloproteases ('zincins'), catalytic domain"/>
    <property type="match status" value="1"/>
</dbReference>
<dbReference type="AlphaFoldDB" id="A0A9D1WTB0"/>
<dbReference type="PANTHER" id="PTHR30399">
    <property type="entry name" value="UNCHARACTERIZED PROTEIN YGJP"/>
    <property type="match status" value="1"/>
</dbReference>
<gene>
    <name evidence="2" type="ORF">H9735_01205</name>
</gene>
<dbReference type="InterPro" id="IPR053136">
    <property type="entry name" value="UTP_pyrophosphatase-like"/>
</dbReference>
<dbReference type="Proteomes" id="UP000886721">
    <property type="component" value="Unassembled WGS sequence"/>
</dbReference>
<accession>A0A9D1WTB0</accession>
<name>A0A9D1WTB0_9FIRM</name>
<protein>
    <submittedName>
        <fullName evidence="2">M48 family metallopeptidase</fullName>
    </submittedName>
</protein>
<dbReference type="Pfam" id="PF01863">
    <property type="entry name" value="YgjP-like"/>
    <property type="match status" value="1"/>
</dbReference>
<sequence length="181" mass="21457">MKEIQIQGIPAVIDRRPIKNINIYIKPPDGKVLITAPKRARERDIMDFLSSKSDWIVRNHWKMVNHASSQQTAKKEISKQERDVLYQKILAFASKWEPVMEVKAKDFTIRDMKTLWGSCSTKTGRIRMNLQLIRYPDPCIEYVVVHELCHLLEPSHNQRFKDLMKTFLPDWEERKKRLNRG</sequence>
<comment type="caution">
    <text evidence="2">The sequence shown here is derived from an EMBL/GenBank/DDBJ whole genome shotgun (WGS) entry which is preliminary data.</text>
</comment>
<organism evidence="2 3">
    <name type="scientific">Candidatus Anaerostipes excrementavium</name>
    <dbReference type="NCBI Taxonomy" id="2838463"/>
    <lineage>
        <taxon>Bacteria</taxon>
        <taxon>Bacillati</taxon>
        <taxon>Bacillota</taxon>
        <taxon>Clostridia</taxon>
        <taxon>Lachnospirales</taxon>
        <taxon>Lachnospiraceae</taxon>
        <taxon>Anaerostipes</taxon>
    </lineage>
</organism>
<evidence type="ECO:0000313" key="2">
    <source>
        <dbReference type="EMBL" id="HIX66723.1"/>
    </source>
</evidence>
<evidence type="ECO:0000259" key="1">
    <source>
        <dbReference type="Pfam" id="PF01863"/>
    </source>
</evidence>